<reference evidence="2 3" key="1">
    <citation type="submission" date="2015-05" db="EMBL/GenBank/DDBJ databases">
        <title>Complete genome sequence of a sulfur-oxidizing gammaproteobacterium strain HA5.</title>
        <authorList>
            <person name="Miura A."/>
            <person name="Kojima H."/>
            <person name="Fukui M."/>
        </authorList>
    </citation>
    <scope>NUCLEOTIDE SEQUENCE [LARGE SCALE GENOMIC DNA]</scope>
    <source>
        <strain evidence="2 3">HA5</strain>
    </source>
</reference>
<accession>A0A1B4XEF5</accession>
<protein>
    <submittedName>
        <fullName evidence="2">Membrane protein</fullName>
    </submittedName>
</protein>
<proteinExistence type="predicted"/>
<keyword evidence="1" id="KW-1133">Transmembrane helix</keyword>
<dbReference type="AlphaFoldDB" id="A0A1B4XEF5"/>
<evidence type="ECO:0000256" key="1">
    <source>
        <dbReference type="SAM" id="Phobius"/>
    </source>
</evidence>
<gene>
    <name evidence="2" type="ORF">SCL_0862</name>
</gene>
<organism evidence="2 3">
    <name type="scientific">Sulfuricaulis limicola</name>
    <dbReference type="NCBI Taxonomy" id="1620215"/>
    <lineage>
        <taxon>Bacteria</taxon>
        <taxon>Pseudomonadati</taxon>
        <taxon>Pseudomonadota</taxon>
        <taxon>Gammaproteobacteria</taxon>
        <taxon>Acidiferrobacterales</taxon>
        <taxon>Acidiferrobacteraceae</taxon>
        <taxon>Sulfuricaulis</taxon>
    </lineage>
</organism>
<dbReference type="Proteomes" id="UP000243180">
    <property type="component" value="Chromosome"/>
</dbReference>
<keyword evidence="1" id="KW-0472">Membrane</keyword>
<keyword evidence="1" id="KW-0812">Transmembrane</keyword>
<dbReference type="EMBL" id="AP014879">
    <property type="protein sequence ID" value="BAV33182.1"/>
    <property type="molecule type" value="Genomic_DNA"/>
</dbReference>
<dbReference type="RefSeq" id="WP_096360066.1">
    <property type="nucleotide sequence ID" value="NZ_AP014879.1"/>
</dbReference>
<keyword evidence="3" id="KW-1185">Reference proteome</keyword>
<feature type="transmembrane region" description="Helical" evidence="1">
    <location>
        <begin position="64"/>
        <end position="83"/>
    </location>
</feature>
<dbReference type="KEGG" id="slim:SCL_0862"/>
<name>A0A1B4XEF5_9GAMM</name>
<evidence type="ECO:0000313" key="2">
    <source>
        <dbReference type="EMBL" id="BAV33182.1"/>
    </source>
</evidence>
<feature type="transmembrane region" description="Helical" evidence="1">
    <location>
        <begin position="89"/>
        <end position="110"/>
    </location>
</feature>
<dbReference type="OrthoDB" id="8775484at2"/>
<dbReference type="InParanoid" id="A0A1B4XEF5"/>
<sequence length="169" mass="18509">MFHRRLYFIVPEESHAVQIVADLEATGVGRQHIHAIGGKGTTLEKLPAANEHQRRDTVWLLQRIVWTGNLVLFALGGIGLIISATQDSLTGAILSFAAMTLTLTAGVLFATRVPDTHLDEFRGVLSHHEVLLLVDVPKLRVAEIEELISRRHPEATAGGTGWTIEALQI</sequence>
<evidence type="ECO:0000313" key="3">
    <source>
        <dbReference type="Proteomes" id="UP000243180"/>
    </source>
</evidence>